<dbReference type="SMART" id="SM00408">
    <property type="entry name" value="IGc2"/>
    <property type="match status" value="1"/>
</dbReference>
<evidence type="ECO:0000256" key="2">
    <source>
        <dbReference type="ARBA" id="ARBA00022737"/>
    </source>
</evidence>
<dbReference type="Gene3D" id="2.60.40.10">
    <property type="entry name" value="Immunoglobulins"/>
    <property type="match status" value="1"/>
</dbReference>
<dbReference type="SMART" id="SM00409">
    <property type="entry name" value="IG"/>
    <property type="match status" value="1"/>
</dbReference>
<sequence>MAVAPSIASAAAICLLSLLIVGSYGTVDFSNVHSPPVFIHNRNPEVVYFMVEHETVLRNETSKSALKAPILRCEATGNPPPEYTWYRNGTVLDIKAFNGNIQVLPKKGSIRFLKVQISDAGNYQCVAKNRYGVALSETILLNHTFISLFTESNKVVYKEVNVSGNLHVKCNPPISSPPAEISWILQGDGNKFETIKDRSISTNDENILYLSGDIPLLICPFLVMRSGGNQSSAAISEPEQLECNKQFLDVQKGEWSVRKERISDELEESVLLWLPGCQGRESVLF</sequence>
<evidence type="ECO:0000256" key="4">
    <source>
        <dbReference type="ARBA" id="ARBA00023319"/>
    </source>
</evidence>
<dbReference type="Proteomes" id="UP000046393">
    <property type="component" value="Unplaced"/>
</dbReference>
<proteinExistence type="predicted"/>
<accession>A0A0N5AA85</accession>
<keyword evidence="7" id="KW-1185">Reference proteome</keyword>
<keyword evidence="4" id="KW-0393">Immunoglobulin domain</keyword>
<dbReference type="InterPro" id="IPR013783">
    <property type="entry name" value="Ig-like_fold"/>
</dbReference>
<evidence type="ECO:0000313" key="8">
    <source>
        <dbReference type="WBParaSite" id="SMUV_0000105201-mRNA-1"/>
    </source>
</evidence>
<protein>
    <submittedName>
        <fullName evidence="8">Ig-like domain-containing protein</fullName>
    </submittedName>
</protein>
<feature type="domain" description="Ig-like" evidence="6">
    <location>
        <begin position="44"/>
        <end position="136"/>
    </location>
</feature>
<reference evidence="8" key="1">
    <citation type="submission" date="2017-02" db="UniProtKB">
        <authorList>
            <consortium name="WormBaseParasite"/>
        </authorList>
    </citation>
    <scope>IDENTIFICATION</scope>
</reference>
<keyword evidence="1 5" id="KW-0732">Signal</keyword>
<dbReference type="InterPro" id="IPR003599">
    <property type="entry name" value="Ig_sub"/>
</dbReference>
<organism evidence="7 8">
    <name type="scientific">Syphacia muris</name>
    <dbReference type="NCBI Taxonomy" id="451379"/>
    <lineage>
        <taxon>Eukaryota</taxon>
        <taxon>Metazoa</taxon>
        <taxon>Ecdysozoa</taxon>
        <taxon>Nematoda</taxon>
        <taxon>Chromadorea</taxon>
        <taxon>Rhabditida</taxon>
        <taxon>Spirurina</taxon>
        <taxon>Oxyuridomorpha</taxon>
        <taxon>Oxyuroidea</taxon>
        <taxon>Oxyuridae</taxon>
        <taxon>Syphacia</taxon>
    </lineage>
</organism>
<dbReference type="InterPro" id="IPR007110">
    <property type="entry name" value="Ig-like_dom"/>
</dbReference>
<feature type="chain" id="PRO_5005893103" evidence="5">
    <location>
        <begin position="26"/>
        <end position="285"/>
    </location>
</feature>
<name>A0A0N5AA85_9BILA</name>
<dbReference type="InterPro" id="IPR036179">
    <property type="entry name" value="Ig-like_dom_sf"/>
</dbReference>
<dbReference type="PANTHER" id="PTHR12231">
    <property type="entry name" value="CTX-RELATED TYPE I TRANSMEMBRANE PROTEIN"/>
    <property type="match status" value="1"/>
</dbReference>
<dbReference type="PROSITE" id="PS50835">
    <property type="entry name" value="IG_LIKE"/>
    <property type="match status" value="1"/>
</dbReference>
<dbReference type="AlphaFoldDB" id="A0A0N5AA85"/>
<dbReference type="PANTHER" id="PTHR12231:SF253">
    <property type="entry name" value="DPR-INTERACTING PROTEIN ETA, ISOFORM B-RELATED"/>
    <property type="match status" value="1"/>
</dbReference>
<evidence type="ECO:0000259" key="6">
    <source>
        <dbReference type="PROSITE" id="PS50835"/>
    </source>
</evidence>
<dbReference type="CDD" id="cd00096">
    <property type="entry name" value="Ig"/>
    <property type="match status" value="1"/>
</dbReference>
<evidence type="ECO:0000256" key="3">
    <source>
        <dbReference type="ARBA" id="ARBA00023157"/>
    </source>
</evidence>
<dbReference type="WBParaSite" id="SMUV_0000105201-mRNA-1">
    <property type="protein sequence ID" value="SMUV_0000105201-mRNA-1"/>
    <property type="gene ID" value="SMUV_0000105201"/>
</dbReference>
<dbReference type="STRING" id="451379.A0A0N5AA85"/>
<feature type="signal peptide" evidence="5">
    <location>
        <begin position="1"/>
        <end position="25"/>
    </location>
</feature>
<keyword evidence="2" id="KW-0677">Repeat</keyword>
<dbReference type="SUPFAM" id="SSF48726">
    <property type="entry name" value="Immunoglobulin"/>
    <property type="match status" value="1"/>
</dbReference>
<evidence type="ECO:0000313" key="7">
    <source>
        <dbReference type="Proteomes" id="UP000046393"/>
    </source>
</evidence>
<keyword evidence="3" id="KW-1015">Disulfide bond</keyword>
<dbReference type="InterPro" id="IPR051170">
    <property type="entry name" value="Neural/epithelial_adhesion"/>
</dbReference>
<dbReference type="InterPro" id="IPR003598">
    <property type="entry name" value="Ig_sub2"/>
</dbReference>
<evidence type="ECO:0000256" key="1">
    <source>
        <dbReference type="ARBA" id="ARBA00022729"/>
    </source>
</evidence>
<dbReference type="Pfam" id="PF13927">
    <property type="entry name" value="Ig_3"/>
    <property type="match status" value="1"/>
</dbReference>
<evidence type="ECO:0000256" key="5">
    <source>
        <dbReference type="SAM" id="SignalP"/>
    </source>
</evidence>